<sequence length="211" mass="23995">MEQAEETSGIPVNWRNGCCSERKFRQVQDLNGYCAKKSSPGSRFKTPSSSRWTALAGELKDSGEAALKTARLSNVQAPLKDARKIWSLLTLSGGLPTSSLHSIWSDGRNQIRRWTNAFRYSSRSCSGGLRQQRKHHIHCVRRLCETRRQEFLEPGALEPKVLRQVEKTTGPPQLAELLEFQQYIDLRHVADPSRIFELRPRGLFASIFETI</sequence>
<evidence type="ECO:0000313" key="2">
    <source>
        <dbReference type="Proteomes" id="UP001221757"/>
    </source>
</evidence>
<dbReference type="EMBL" id="JARKIE010000007">
    <property type="protein sequence ID" value="KAJ7706325.1"/>
    <property type="molecule type" value="Genomic_DNA"/>
</dbReference>
<name>A0AAD7M919_MYCRO</name>
<organism evidence="1 2">
    <name type="scientific">Mycena rosella</name>
    <name type="common">Pink bonnet</name>
    <name type="synonym">Agaricus rosellus</name>
    <dbReference type="NCBI Taxonomy" id="1033263"/>
    <lineage>
        <taxon>Eukaryota</taxon>
        <taxon>Fungi</taxon>
        <taxon>Dikarya</taxon>
        <taxon>Basidiomycota</taxon>
        <taxon>Agaricomycotina</taxon>
        <taxon>Agaricomycetes</taxon>
        <taxon>Agaricomycetidae</taxon>
        <taxon>Agaricales</taxon>
        <taxon>Marasmiineae</taxon>
        <taxon>Mycenaceae</taxon>
        <taxon>Mycena</taxon>
    </lineage>
</organism>
<comment type="caution">
    <text evidence="1">The sequence shown here is derived from an EMBL/GenBank/DDBJ whole genome shotgun (WGS) entry which is preliminary data.</text>
</comment>
<protein>
    <submittedName>
        <fullName evidence="1">Uncharacterized protein</fullName>
    </submittedName>
</protein>
<accession>A0AAD7M919</accession>
<evidence type="ECO:0000313" key="1">
    <source>
        <dbReference type="EMBL" id="KAJ7706325.1"/>
    </source>
</evidence>
<keyword evidence="2" id="KW-1185">Reference proteome</keyword>
<dbReference type="Proteomes" id="UP001221757">
    <property type="component" value="Unassembled WGS sequence"/>
</dbReference>
<reference evidence="1" key="1">
    <citation type="submission" date="2023-03" db="EMBL/GenBank/DDBJ databases">
        <title>Massive genome expansion in bonnet fungi (Mycena s.s.) driven by repeated elements and novel gene families across ecological guilds.</title>
        <authorList>
            <consortium name="Lawrence Berkeley National Laboratory"/>
            <person name="Harder C.B."/>
            <person name="Miyauchi S."/>
            <person name="Viragh M."/>
            <person name="Kuo A."/>
            <person name="Thoen E."/>
            <person name="Andreopoulos B."/>
            <person name="Lu D."/>
            <person name="Skrede I."/>
            <person name="Drula E."/>
            <person name="Henrissat B."/>
            <person name="Morin E."/>
            <person name="Kohler A."/>
            <person name="Barry K."/>
            <person name="LaButti K."/>
            <person name="Morin E."/>
            <person name="Salamov A."/>
            <person name="Lipzen A."/>
            <person name="Mereny Z."/>
            <person name="Hegedus B."/>
            <person name="Baldrian P."/>
            <person name="Stursova M."/>
            <person name="Weitz H."/>
            <person name="Taylor A."/>
            <person name="Grigoriev I.V."/>
            <person name="Nagy L.G."/>
            <person name="Martin F."/>
            <person name="Kauserud H."/>
        </authorList>
    </citation>
    <scope>NUCLEOTIDE SEQUENCE</scope>
    <source>
        <strain evidence="1">CBHHK067</strain>
    </source>
</reference>
<proteinExistence type="predicted"/>
<dbReference type="AlphaFoldDB" id="A0AAD7M919"/>
<gene>
    <name evidence="1" type="ORF">B0H17DRAFT_1126005</name>
</gene>